<dbReference type="Gene3D" id="3.55.50.30">
    <property type="match status" value="1"/>
</dbReference>
<dbReference type="GO" id="GO:0006826">
    <property type="term" value="P:iron ion transport"/>
    <property type="evidence" value="ECO:0007669"/>
    <property type="project" value="UniProtKB-KW"/>
</dbReference>
<evidence type="ECO:0000313" key="14">
    <source>
        <dbReference type="EMBL" id="PZR35489.1"/>
    </source>
</evidence>
<keyword evidence="4" id="KW-0406">Ion transport</keyword>
<evidence type="ECO:0000256" key="11">
    <source>
        <dbReference type="RuleBase" id="RU003357"/>
    </source>
</evidence>
<dbReference type="Gene3D" id="2.40.170.20">
    <property type="entry name" value="TonB-dependent receptor, beta-barrel domain"/>
    <property type="match status" value="1"/>
</dbReference>
<keyword evidence="5 10" id="KW-0812">Transmembrane</keyword>
<reference evidence="14 15" key="1">
    <citation type="submission" date="2017-08" db="EMBL/GenBank/DDBJ databases">
        <title>Infants hospitalized years apart are colonized by the same room-sourced microbial strains.</title>
        <authorList>
            <person name="Brooks B."/>
            <person name="Olm M.R."/>
            <person name="Firek B.A."/>
            <person name="Baker R."/>
            <person name="Thomas B.C."/>
            <person name="Morowitz M.J."/>
            <person name="Banfield J.F."/>
        </authorList>
    </citation>
    <scope>NUCLEOTIDE SEQUENCE [LARGE SCALE GENOMIC DNA]</scope>
    <source>
        <strain evidence="14">S2_003_000_R2_4</strain>
    </source>
</reference>
<dbReference type="AlphaFoldDB" id="A0A2W5V648"/>
<accession>A0A2W5V648</accession>
<dbReference type="InterPro" id="IPR039426">
    <property type="entry name" value="TonB-dep_rcpt-like"/>
</dbReference>
<evidence type="ECO:0000256" key="3">
    <source>
        <dbReference type="ARBA" id="ARBA00022452"/>
    </source>
</evidence>
<keyword evidence="6" id="KW-0408">Iron</keyword>
<protein>
    <submittedName>
        <fullName evidence="14">TonB-dependent receptor</fullName>
    </submittedName>
</protein>
<dbReference type="InterPro" id="IPR011662">
    <property type="entry name" value="Secretin/TonB_short_N"/>
</dbReference>
<feature type="signal peptide" evidence="12">
    <location>
        <begin position="1"/>
        <end position="29"/>
    </location>
</feature>
<dbReference type="InterPro" id="IPR037066">
    <property type="entry name" value="Plug_dom_sf"/>
</dbReference>
<organism evidence="14 15">
    <name type="scientific">Caulobacter segnis</name>
    <dbReference type="NCBI Taxonomy" id="88688"/>
    <lineage>
        <taxon>Bacteria</taxon>
        <taxon>Pseudomonadati</taxon>
        <taxon>Pseudomonadota</taxon>
        <taxon>Alphaproteobacteria</taxon>
        <taxon>Caulobacterales</taxon>
        <taxon>Caulobacteraceae</taxon>
        <taxon>Caulobacter</taxon>
    </lineage>
</organism>
<dbReference type="InterPro" id="IPR012910">
    <property type="entry name" value="Plug_dom"/>
</dbReference>
<keyword evidence="4" id="KW-0410">Iron transport</keyword>
<evidence type="ECO:0000256" key="7">
    <source>
        <dbReference type="ARBA" id="ARBA00023077"/>
    </source>
</evidence>
<gene>
    <name evidence="14" type="ORF">DI526_06945</name>
</gene>
<comment type="subcellular location">
    <subcellularLocation>
        <location evidence="1 10">Cell outer membrane</location>
        <topology evidence="1 10">Multi-pass membrane protein</topology>
    </subcellularLocation>
</comment>
<dbReference type="PROSITE" id="PS52016">
    <property type="entry name" value="TONB_DEPENDENT_REC_3"/>
    <property type="match status" value="1"/>
</dbReference>
<evidence type="ECO:0000256" key="6">
    <source>
        <dbReference type="ARBA" id="ARBA00023004"/>
    </source>
</evidence>
<dbReference type="PANTHER" id="PTHR47234:SF1">
    <property type="entry name" value="TONB-DEPENDENT RECEPTOR"/>
    <property type="match status" value="1"/>
</dbReference>
<dbReference type="RefSeq" id="WP_304275892.1">
    <property type="nucleotide sequence ID" value="NZ_QFQZ01000015.1"/>
</dbReference>
<evidence type="ECO:0000256" key="4">
    <source>
        <dbReference type="ARBA" id="ARBA00022496"/>
    </source>
</evidence>
<keyword evidence="9 10" id="KW-0998">Cell outer membrane</keyword>
<dbReference type="PROSITE" id="PS51318">
    <property type="entry name" value="TAT"/>
    <property type="match status" value="1"/>
</dbReference>
<dbReference type="InterPro" id="IPR000531">
    <property type="entry name" value="Beta-barrel_TonB"/>
</dbReference>
<evidence type="ECO:0000313" key="15">
    <source>
        <dbReference type="Proteomes" id="UP000249393"/>
    </source>
</evidence>
<keyword evidence="2 10" id="KW-0813">Transport</keyword>
<evidence type="ECO:0000256" key="9">
    <source>
        <dbReference type="ARBA" id="ARBA00023237"/>
    </source>
</evidence>
<evidence type="ECO:0000256" key="2">
    <source>
        <dbReference type="ARBA" id="ARBA00022448"/>
    </source>
</evidence>
<dbReference type="SUPFAM" id="SSF56935">
    <property type="entry name" value="Porins"/>
    <property type="match status" value="1"/>
</dbReference>
<dbReference type="Pfam" id="PF07715">
    <property type="entry name" value="Plug"/>
    <property type="match status" value="1"/>
</dbReference>
<dbReference type="Gene3D" id="2.170.130.10">
    <property type="entry name" value="TonB-dependent receptor, plug domain"/>
    <property type="match status" value="1"/>
</dbReference>
<evidence type="ECO:0000256" key="1">
    <source>
        <dbReference type="ARBA" id="ARBA00004571"/>
    </source>
</evidence>
<dbReference type="Proteomes" id="UP000249393">
    <property type="component" value="Unassembled WGS sequence"/>
</dbReference>
<dbReference type="InterPro" id="IPR006311">
    <property type="entry name" value="TAT_signal"/>
</dbReference>
<evidence type="ECO:0000256" key="12">
    <source>
        <dbReference type="SAM" id="SignalP"/>
    </source>
</evidence>
<dbReference type="SMART" id="SM00965">
    <property type="entry name" value="STN"/>
    <property type="match status" value="1"/>
</dbReference>
<keyword evidence="8 10" id="KW-0472">Membrane</keyword>
<feature type="chain" id="PRO_5016067688" evidence="12">
    <location>
        <begin position="30"/>
        <end position="990"/>
    </location>
</feature>
<dbReference type="GO" id="GO:0009279">
    <property type="term" value="C:cell outer membrane"/>
    <property type="evidence" value="ECO:0007669"/>
    <property type="project" value="UniProtKB-SubCell"/>
</dbReference>
<feature type="domain" description="Secretin/TonB short N-terminal" evidence="13">
    <location>
        <begin position="61"/>
        <end position="111"/>
    </location>
</feature>
<evidence type="ECO:0000256" key="8">
    <source>
        <dbReference type="ARBA" id="ARBA00023136"/>
    </source>
</evidence>
<keyword evidence="12" id="KW-0732">Signal</keyword>
<dbReference type="EMBL" id="QFQZ01000015">
    <property type="protein sequence ID" value="PZR35489.1"/>
    <property type="molecule type" value="Genomic_DNA"/>
</dbReference>
<dbReference type="Pfam" id="PF00593">
    <property type="entry name" value="TonB_dep_Rec_b-barrel"/>
    <property type="match status" value="1"/>
</dbReference>
<keyword evidence="14" id="KW-0675">Receptor</keyword>
<name>A0A2W5V648_9CAUL</name>
<evidence type="ECO:0000256" key="5">
    <source>
        <dbReference type="ARBA" id="ARBA00022692"/>
    </source>
</evidence>
<keyword evidence="3 10" id="KW-1134">Transmembrane beta strand</keyword>
<comment type="caution">
    <text evidence="14">The sequence shown here is derived from an EMBL/GenBank/DDBJ whole genome shotgun (WGS) entry which is preliminary data.</text>
</comment>
<sequence>MYRHASHLRRGLLATAATLVLATAAPALAAQPLLQAEHQTYDLKAQPLAAALAEVARISGRPIVVSTSLARGKTAPPLKGRFTPDQAYAALLSGSGLKLVTVGNNLVVQPADTGVAAPITGESPAGDAEQVAEVVVTGTRIRGAAPAGAQVITISREDIEASGYATTQQIVQALPQNFGGGANEATTMLSTRSGAGSNTGMGSGVNLRGLGTTSTLVLLNGERPAMGGISGTFADLSLIPASAVQRIEVLPDGASALYGSDAVAGVVNVVFRDRFEGAETRLRYATADGDFDEVQAGQLFGKAWDSGHLILAYEYHAKGRLAAADRDYAREDLRPFGGGDYRANYSTPGTIVAGGRTFAIPAGQNGVGLTPSQLLPDQINRRDARLNTDLLPRQRRQSMFVAAEQALDGKTTLKAQLLAADRRFNSRVMNVSQSAVTVPVANPFYVDPIGTRAPVRVQYDFSQDLGPMALLGHVRAYNGVVGLTRTLGDWSASADVGFGQQREYSRYDNYVNTYRLGLALADTNPATAYNLFGDARSTNPATIESIRGWSANSGLWRVWTSSLRADGPLFDLPAGTVKLAIGGEWRAERFKYGSLTYRTTAAPAPSSSLYPGARKILAAYAEVRVPLVAETMGVTGVRNLAVSLAGRVERYSDFGTTATPKAGLEWSPFQGLSLRGSYGRSFRAPSFADQRIAVGYVLYQPIRLTDPKSPTGATNVVALVGNTADIGPERARTWTVGFDLRPTWAPRARLETTLFKVDYRDRIGSINADLLNVLVNRALYTSLIENSPSAARLSELYASPFFSNPSNIPASAIGAIVDSRNTNLASVVETGLDFDARYAPEMGPYRLELGLSGSYLFNRDQKVTPDAPKTDVVGTVGNPVDLRLRGRAILSRGSWDTAAFVNFYNHYTNQTVAPAKTIKAWTTVDLQLGYRFGASTGPLDGVRLALTASNVFDKDPPFADLRVNISGVGFDSEAASPVGRLIGVQATKSW</sequence>
<proteinExistence type="inferred from homology"/>
<dbReference type="PANTHER" id="PTHR47234">
    <property type="match status" value="1"/>
</dbReference>
<comment type="similarity">
    <text evidence="10 11">Belongs to the TonB-dependent receptor family.</text>
</comment>
<evidence type="ECO:0000259" key="13">
    <source>
        <dbReference type="SMART" id="SM00965"/>
    </source>
</evidence>
<evidence type="ECO:0000256" key="10">
    <source>
        <dbReference type="PROSITE-ProRule" id="PRU01360"/>
    </source>
</evidence>
<keyword evidence="7 11" id="KW-0798">TonB box</keyword>
<dbReference type="InterPro" id="IPR036942">
    <property type="entry name" value="Beta-barrel_TonB_sf"/>
</dbReference>